<dbReference type="PROSITE" id="PS00622">
    <property type="entry name" value="HTH_LUXR_1"/>
    <property type="match status" value="1"/>
</dbReference>
<dbReference type="KEGG" id="amah:DLM_2427"/>
<dbReference type="Proteomes" id="UP000198290">
    <property type="component" value="Chromosome"/>
</dbReference>
<dbReference type="CDD" id="cd06170">
    <property type="entry name" value="LuxR_C_like"/>
    <property type="match status" value="1"/>
</dbReference>
<dbReference type="Pfam" id="PF00196">
    <property type="entry name" value="GerE"/>
    <property type="match status" value="1"/>
</dbReference>
<keyword evidence="3" id="KW-0804">Transcription</keyword>
<evidence type="ECO:0000313" key="6">
    <source>
        <dbReference type="Proteomes" id="UP000198290"/>
    </source>
</evidence>
<keyword evidence="2" id="KW-0238">DNA-binding</keyword>
<dbReference type="SUPFAM" id="SSF46894">
    <property type="entry name" value="C-terminal effector domain of the bipartite response regulators"/>
    <property type="match status" value="1"/>
</dbReference>
<dbReference type="PROSITE" id="PS50043">
    <property type="entry name" value="HTH_LUXR_2"/>
    <property type="match status" value="1"/>
</dbReference>
<dbReference type="PANTHER" id="PTHR44688">
    <property type="entry name" value="DNA-BINDING TRANSCRIPTIONAL ACTIVATOR DEVR_DOSR"/>
    <property type="match status" value="1"/>
</dbReference>
<feature type="domain" description="HTH luxR-type" evidence="4">
    <location>
        <begin position="199"/>
        <end position="264"/>
    </location>
</feature>
<proteinExistence type="predicted"/>
<dbReference type="RefSeq" id="WP_231959846.1">
    <property type="nucleotide sequence ID" value="NZ_AP018823.1"/>
</dbReference>
<protein>
    <submittedName>
        <fullName evidence="5">Transcriptional regulator, LuxR family</fullName>
    </submittedName>
</protein>
<dbReference type="PRINTS" id="PR00038">
    <property type="entry name" value="HTHLUXR"/>
</dbReference>
<reference evidence="6" key="1">
    <citation type="journal article" date="2017" name="Biotechnol. Biofuels">
        <title>Evaluation of environmental bacterial communities as a factor affecting the growth of duckweed Lemna minor.</title>
        <authorList>
            <person name="Ishizawa H."/>
            <person name="Kuroda M."/>
            <person name="Morikawa M."/>
            <person name="Ike M."/>
        </authorList>
    </citation>
    <scope>NUCLEOTIDE SEQUENCE [LARGE SCALE GENOMIC DNA]</scope>
    <source>
        <strain evidence="6">H3</strain>
    </source>
</reference>
<evidence type="ECO:0000256" key="1">
    <source>
        <dbReference type="ARBA" id="ARBA00023015"/>
    </source>
</evidence>
<dbReference type="PANTHER" id="PTHR44688:SF16">
    <property type="entry name" value="DNA-BINDING TRANSCRIPTIONAL ACTIVATOR DEVR_DOSR"/>
    <property type="match status" value="1"/>
</dbReference>
<sequence length="266" mass="29847">MSNQIGVVVALEIQDIAWHRTVGRLIDQLDKPVFWPALLGVLADYVAFDSWVVLLFYPDRPPTVLAEQAMADGGVDTLFQDYLQGLYRLDPFYVASLEYRHAGLLRLDEVAPDRFPFTDYYQRYFRLNIVEDEVQFNLPGEDGSTLCLSLGAGQRFSPEQMATLSLLQPWVLALMRQRLYFEQLAASKPAVAAPQAASVGLEGQGLTLRENEVAQLMLGGHSSKAIAQRLQISVETVRVHKKHLYSKLGINSQSELFSVFLRASRA</sequence>
<accession>A0A3G9GEY9</accession>
<keyword evidence="6" id="KW-1185">Reference proteome</keyword>
<dbReference type="InterPro" id="IPR016032">
    <property type="entry name" value="Sig_transdc_resp-reg_C-effctor"/>
</dbReference>
<dbReference type="STRING" id="332411.VI06_02615"/>
<dbReference type="SMART" id="SM00421">
    <property type="entry name" value="HTH_LUXR"/>
    <property type="match status" value="1"/>
</dbReference>
<organism evidence="5 6">
    <name type="scientific">Aquitalea magnusonii</name>
    <dbReference type="NCBI Taxonomy" id="332411"/>
    <lineage>
        <taxon>Bacteria</taxon>
        <taxon>Pseudomonadati</taxon>
        <taxon>Pseudomonadota</taxon>
        <taxon>Betaproteobacteria</taxon>
        <taxon>Neisseriales</taxon>
        <taxon>Chromobacteriaceae</taxon>
        <taxon>Aquitalea</taxon>
    </lineage>
</organism>
<gene>
    <name evidence="5" type="ORF">DLM_2427</name>
</gene>
<dbReference type="GO" id="GO:0006355">
    <property type="term" value="P:regulation of DNA-templated transcription"/>
    <property type="evidence" value="ECO:0007669"/>
    <property type="project" value="InterPro"/>
</dbReference>
<evidence type="ECO:0000259" key="4">
    <source>
        <dbReference type="PROSITE" id="PS50043"/>
    </source>
</evidence>
<reference evidence="6" key="3">
    <citation type="journal article" date="2017" name="Plant Physiol. Biochem.">
        <title>Differential oxidative and antioxidative response of duckweed Lemna minor toward plant growth promoting/inhibiting bacteria.</title>
        <authorList>
            <person name="Ishizawa H."/>
            <person name="Kuroda M."/>
            <person name="Morikawa M."/>
            <person name="Ike M."/>
        </authorList>
    </citation>
    <scope>NUCLEOTIDE SEQUENCE [LARGE SCALE GENOMIC DNA]</scope>
    <source>
        <strain evidence="6">H3</strain>
    </source>
</reference>
<dbReference type="AlphaFoldDB" id="A0A3G9GEY9"/>
<evidence type="ECO:0000256" key="3">
    <source>
        <dbReference type="ARBA" id="ARBA00023163"/>
    </source>
</evidence>
<dbReference type="InterPro" id="IPR036388">
    <property type="entry name" value="WH-like_DNA-bd_sf"/>
</dbReference>
<reference evidence="5 6" key="2">
    <citation type="journal article" date="2017" name="Genome Announc.">
        <title>Draft genome sequence of Aquitalea magnusonii strain H3, a plant growth-promoting bacterium of duckweed Lemna minor.</title>
        <authorList>
            <person name="Ishizawa H."/>
            <person name="Kuroda M."/>
            <person name="Ike M."/>
        </authorList>
    </citation>
    <scope>NUCLEOTIDE SEQUENCE [LARGE SCALE GENOMIC DNA]</scope>
    <source>
        <strain evidence="5 6">H3</strain>
    </source>
</reference>
<evidence type="ECO:0000313" key="5">
    <source>
        <dbReference type="EMBL" id="BBF86035.1"/>
    </source>
</evidence>
<dbReference type="InterPro" id="IPR000792">
    <property type="entry name" value="Tscrpt_reg_LuxR_C"/>
</dbReference>
<dbReference type="GO" id="GO:0003677">
    <property type="term" value="F:DNA binding"/>
    <property type="evidence" value="ECO:0007669"/>
    <property type="project" value="UniProtKB-KW"/>
</dbReference>
<dbReference type="EMBL" id="AP018823">
    <property type="protein sequence ID" value="BBF86035.1"/>
    <property type="molecule type" value="Genomic_DNA"/>
</dbReference>
<name>A0A3G9GEY9_9NEIS</name>
<dbReference type="Gene3D" id="1.10.10.10">
    <property type="entry name" value="Winged helix-like DNA-binding domain superfamily/Winged helix DNA-binding domain"/>
    <property type="match status" value="1"/>
</dbReference>
<evidence type="ECO:0000256" key="2">
    <source>
        <dbReference type="ARBA" id="ARBA00023125"/>
    </source>
</evidence>
<keyword evidence="1" id="KW-0805">Transcription regulation</keyword>